<dbReference type="Gene3D" id="3.30.70.270">
    <property type="match status" value="1"/>
</dbReference>
<keyword evidence="1" id="KW-0472">Membrane</keyword>
<dbReference type="OrthoDB" id="9807794at2"/>
<evidence type="ECO:0000313" key="4">
    <source>
        <dbReference type="Proteomes" id="UP000004259"/>
    </source>
</evidence>
<keyword evidence="1" id="KW-0812">Transmembrane</keyword>
<evidence type="ECO:0000256" key="1">
    <source>
        <dbReference type="SAM" id="Phobius"/>
    </source>
</evidence>
<evidence type="ECO:0000313" key="3">
    <source>
        <dbReference type="EMBL" id="EGC04627.1"/>
    </source>
</evidence>
<keyword evidence="1" id="KW-1133">Transmembrane helix</keyword>
<dbReference type="PANTHER" id="PTHR33121:SF70">
    <property type="entry name" value="SIGNALING PROTEIN YKOW"/>
    <property type="match status" value="1"/>
</dbReference>
<dbReference type="SMART" id="SM00267">
    <property type="entry name" value="GGDEF"/>
    <property type="match status" value="1"/>
</dbReference>
<dbReference type="RefSeq" id="WP_002847079.1">
    <property type="nucleotide sequence ID" value="NZ_ADKM02000018.1"/>
</dbReference>
<comment type="caution">
    <text evidence="3">The sequence shown here is derived from an EMBL/GenBank/DDBJ whole genome shotgun (WGS) entry which is preliminary data.</text>
</comment>
<sequence length="409" mass="46179">MAANNKKENGKSANVFLIAGIALVVFVAYSMFLGYRLYTQLTGTYNNIQRSLVDVSTIKDNLLMVNRDVLLIIADPNSNAVDNVHEITNCFNDIDRCMKDYEQVEDREEKEFRRYNQAKTFINAYHKKILSFQEMYMSGAENSESLRLDADRAKLLYTQELQPLQVTALEMFDAAKDIGQSNSESQIAMVYRTLDIFMGLMLVALVGGEAAIIIIARMAKAQSAKLDKREKELEAFDSKLKVSKRKMNEMAVMNILTGMKNRYALDEDISGRLETDNMCVTLLDIDNFRQINDIYGYDFGDEFLGMVSDKLKEEFSEHAELYNIQGNQFCLVFKDSVAGSQAMRLSEQAIQVMNNVYTISNIGLQLSATGSFYNYHARECANLSALLVKMISGIRQGKARGGNVLITVM</sequence>
<dbReference type="InterPro" id="IPR043128">
    <property type="entry name" value="Rev_trsase/Diguanyl_cyclase"/>
</dbReference>
<organism evidence="3 4">
    <name type="scientific">Ruminococcus albus 8</name>
    <dbReference type="NCBI Taxonomy" id="246199"/>
    <lineage>
        <taxon>Bacteria</taxon>
        <taxon>Bacillati</taxon>
        <taxon>Bacillota</taxon>
        <taxon>Clostridia</taxon>
        <taxon>Eubacteriales</taxon>
        <taxon>Oscillospiraceae</taxon>
        <taxon>Ruminococcus</taxon>
    </lineage>
</organism>
<protein>
    <submittedName>
        <fullName evidence="3">Diguanylate cyclase (GGDEF) domain protein</fullName>
    </submittedName>
</protein>
<feature type="domain" description="GGDEF" evidence="2">
    <location>
        <begin position="276"/>
        <end position="409"/>
    </location>
</feature>
<keyword evidence="4" id="KW-1185">Reference proteome</keyword>
<name>E9S7W1_RUMAL</name>
<dbReference type="Pfam" id="PF00990">
    <property type="entry name" value="GGDEF"/>
    <property type="match status" value="1"/>
</dbReference>
<dbReference type="AlphaFoldDB" id="E9S7W1"/>
<dbReference type="InterPro" id="IPR000160">
    <property type="entry name" value="GGDEF_dom"/>
</dbReference>
<reference evidence="3 4" key="1">
    <citation type="submission" date="2011-02" db="EMBL/GenBank/DDBJ databases">
        <authorList>
            <person name="Nelson K.E."/>
            <person name="Sutton G."/>
            <person name="Torralba M."/>
            <person name="Durkin S."/>
            <person name="Harkins D."/>
            <person name="Montgomery R."/>
            <person name="Ziemer C."/>
            <person name="Klaassens E."/>
            <person name="Ocuiv P."/>
            <person name="Morrison M."/>
        </authorList>
    </citation>
    <scope>NUCLEOTIDE SEQUENCE [LARGE SCALE GENOMIC DNA]</scope>
    <source>
        <strain evidence="3 4">8</strain>
    </source>
</reference>
<gene>
    <name evidence="3" type="ORF">CUS_7336</name>
</gene>
<feature type="transmembrane region" description="Helical" evidence="1">
    <location>
        <begin position="12"/>
        <end position="32"/>
    </location>
</feature>
<dbReference type="PANTHER" id="PTHR33121">
    <property type="entry name" value="CYCLIC DI-GMP PHOSPHODIESTERASE PDEF"/>
    <property type="match status" value="1"/>
</dbReference>
<dbReference type="eggNOG" id="COG5001">
    <property type="taxonomic scope" value="Bacteria"/>
</dbReference>
<dbReference type="InterPro" id="IPR050706">
    <property type="entry name" value="Cyclic-di-GMP_PDE-like"/>
</dbReference>
<dbReference type="CDD" id="cd01949">
    <property type="entry name" value="GGDEF"/>
    <property type="match status" value="1"/>
</dbReference>
<evidence type="ECO:0000259" key="2">
    <source>
        <dbReference type="PROSITE" id="PS50887"/>
    </source>
</evidence>
<dbReference type="NCBIfam" id="TIGR00254">
    <property type="entry name" value="GGDEF"/>
    <property type="match status" value="1"/>
</dbReference>
<dbReference type="InterPro" id="IPR029787">
    <property type="entry name" value="Nucleotide_cyclase"/>
</dbReference>
<accession>E9S7W1</accession>
<dbReference type="SUPFAM" id="SSF55073">
    <property type="entry name" value="Nucleotide cyclase"/>
    <property type="match status" value="1"/>
</dbReference>
<dbReference type="STRING" id="246199.CUS_7336"/>
<dbReference type="Proteomes" id="UP000004259">
    <property type="component" value="Unassembled WGS sequence"/>
</dbReference>
<dbReference type="PROSITE" id="PS50887">
    <property type="entry name" value="GGDEF"/>
    <property type="match status" value="1"/>
</dbReference>
<proteinExistence type="predicted"/>
<feature type="transmembrane region" description="Helical" evidence="1">
    <location>
        <begin position="196"/>
        <end position="219"/>
    </location>
</feature>
<dbReference type="EMBL" id="ADKM02000018">
    <property type="protein sequence ID" value="EGC04627.1"/>
    <property type="molecule type" value="Genomic_DNA"/>
</dbReference>
<dbReference type="GO" id="GO:0071111">
    <property type="term" value="F:cyclic-guanylate-specific phosphodiesterase activity"/>
    <property type="evidence" value="ECO:0007669"/>
    <property type="project" value="InterPro"/>
</dbReference>